<keyword evidence="3" id="KW-0813">Transport</keyword>
<accession>A0A1I7XK69</accession>
<feature type="transmembrane region" description="Helical" evidence="5">
    <location>
        <begin position="513"/>
        <end position="531"/>
    </location>
</feature>
<dbReference type="Proteomes" id="UP000095283">
    <property type="component" value="Unplaced"/>
</dbReference>
<dbReference type="AlphaFoldDB" id="A0A1I7XK69"/>
<organism evidence="6 7">
    <name type="scientific">Heterorhabditis bacteriophora</name>
    <name type="common">Entomopathogenic nematode worm</name>
    <dbReference type="NCBI Taxonomy" id="37862"/>
    <lineage>
        <taxon>Eukaryota</taxon>
        <taxon>Metazoa</taxon>
        <taxon>Ecdysozoa</taxon>
        <taxon>Nematoda</taxon>
        <taxon>Chromadorea</taxon>
        <taxon>Rhabditida</taxon>
        <taxon>Rhabditina</taxon>
        <taxon>Rhabditomorpha</taxon>
        <taxon>Strongyloidea</taxon>
        <taxon>Heterorhabditidae</taxon>
        <taxon>Heterorhabditis</taxon>
    </lineage>
</organism>
<evidence type="ECO:0000313" key="7">
    <source>
        <dbReference type="WBParaSite" id="Hba_18157"/>
    </source>
</evidence>
<evidence type="ECO:0000256" key="1">
    <source>
        <dbReference type="ARBA" id="ARBA00004123"/>
    </source>
</evidence>
<dbReference type="GO" id="GO:0017056">
    <property type="term" value="F:structural constituent of nuclear pore"/>
    <property type="evidence" value="ECO:0007669"/>
    <property type="project" value="InterPro"/>
</dbReference>
<protein>
    <submittedName>
        <fullName evidence="7">Nuclear pore complex protein Nup133</fullName>
    </submittedName>
</protein>
<evidence type="ECO:0000313" key="6">
    <source>
        <dbReference type="Proteomes" id="UP000095283"/>
    </source>
</evidence>
<evidence type="ECO:0000256" key="4">
    <source>
        <dbReference type="ARBA" id="ARBA00023242"/>
    </source>
</evidence>
<comment type="similarity">
    <text evidence="2">Belongs to the nucleoporin Nup133 family.</text>
</comment>
<keyword evidence="4" id="KW-0539">Nucleus</keyword>
<dbReference type="GO" id="GO:0016973">
    <property type="term" value="P:poly(A)+ mRNA export from nucleus"/>
    <property type="evidence" value="ECO:0007669"/>
    <property type="project" value="TreeGrafter"/>
</dbReference>
<dbReference type="Gene3D" id="2.130.10.10">
    <property type="entry name" value="YVTN repeat-like/Quinoprotein amine dehydrogenase"/>
    <property type="match status" value="1"/>
</dbReference>
<name>A0A1I7XK69_HETBA</name>
<keyword evidence="5" id="KW-0472">Membrane</keyword>
<dbReference type="InterPro" id="IPR037624">
    <property type="entry name" value="Nup133-like"/>
</dbReference>
<dbReference type="GO" id="GO:0031080">
    <property type="term" value="C:nuclear pore outer ring"/>
    <property type="evidence" value="ECO:0007669"/>
    <property type="project" value="TreeGrafter"/>
</dbReference>
<evidence type="ECO:0000256" key="2">
    <source>
        <dbReference type="ARBA" id="ARBA00005569"/>
    </source>
</evidence>
<keyword evidence="5" id="KW-0812">Transmembrane</keyword>
<evidence type="ECO:0000256" key="5">
    <source>
        <dbReference type="SAM" id="Phobius"/>
    </source>
</evidence>
<dbReference type="PANTHER" id="PTHR13405">
    <property type="entry name" value="NUCLEAR PORE COMPLEX PROTEIN NUP133"/>
    <property type="match status" value="1"/>
</dbReference>
<dbReference type="InterPro" id="IPR015943">
    <property type="entry name" value="WD40/YVTN_repeat-like_dom_sf"/>
</dbReference>
<dbReference type="SUPFAM" id="SSF117289">
    <property type="entry name" value="Nucleoporin domain"/>
    <property type="match status" value="1"/>
</dbReference>
<dbReference type="GO" id="GO:0006606">
    <property type="term" value="P:protein import into nucleus"/>
    <property type="evidence" value="ECO:0007669"/>
    <property type="project" value="TreeGrafter"/>
</dbReference>
<dbReference type="GO" id="GO:0000972">
    <property type="term" value="P:transcription-dependent tethering of RNA polymerase II gene DNA at nuclear periphery"/>
    <property type="evidence" value="ECO:0007669"/>
    <property type="project" value="TreeGrafter"/>
</dbReference>
<keyword evidence="5" id="KW-1133">Transmembrane helix</keyword>
<evidence type="ECO:0000256" key="3">
    <source>
        <dbReference type="ARBA" id="ARBA00022448"/>
    </source>
</evidence>
<sequence>MVRSNATNELELVFDRMTMEYPALVKETFISVGRDELSDNCASMADGYCWLISKQNVFVWKASKDSGALKRAAQLPLPPSGLLYSARSVIVYKTVFPNVVIILNEFFIKPLGPSTPPGVLVVSGEGVTRHWPSAASAFHSEAVLDLSSEVALCIQLLEHPCGGYGASFVLTTTSGSVYFIRSEAPRGTLQWQKVGSREGRGIGRRLSSIIFGSHPTAPESSRVITSLLLWRESEEITDDDEVARDPLVVVVSPMSLTLFDIKNKSILWTRISRGQPIKDIDVWLLDAAQFRGGLLLLLAASHENASQITFFLALLRDFDFHAPVDAAWFSAVPGSTNNAQHFDIADDSSFVGRVFLCIPDLTANSSRSERTDGVLIIHSHFVQSVYPPDQLDRHNELPLNKITLLPGTDKMVGHACDNRYCYVMMIDGGISTVRLLPKGFDDGSVDDSSFMQLLPDIMPSGDDALESLLSAFTFFASKNIVEACVAMQPLLLKSDNELATLVYVFLSHVIDHAGYNTIFVSFYLFFLILILL</sequence>
<dbReference type="WBParaSite" id="Hba_18157">
    <property type="protein sequence ID" value="Hba_18157"/>
    <property type="gene ID" value="Hba_18157"/>
</dbReference>
<proteinExistence type="inferred from homology"/>
<comment type="subcellular location">
    <subcellularLocation>
        <location evidence="1">Nucleus</location>
    </subcellularLocation>
</comment>
<dbReference type="PANTHER" id="PTHR13405:SF11">
    <property type="entry name" value="NUCLEAR PORE COMPLEX PROTEIN NUP133"/>
    <property type="match status" value="1"/>
</dbReference>
<keyword evidence="6" id="KW-1185">Reference proteome</keyword>
<reference evidence="7" key="1">
    <citation type="submission" date="2016-11" db="UniProtKB">
        <authorList>
            <consortium name="WormBaseParasite"/>
        </authorList>
    </citation>
    <scope>IDENTIFICATION</scope>
</reference>